<dbReference type="EMBL" id="BAAAEN010000002">
    <property type="protein sequence ID" value="GAA0492604.1"/>
    <property type="molecule type" value="Genomic_DNA"/>
</dbReference>
<gene>
    <name evidence="1" type="ORF">GCM10009097_05380</name>
</gene>
<evidence type="ECO:0000313" key="1">
    <source>
        <dbReference type="EMBL" id="GAA0492604.1"/>
    </source>
</evidence>
<sequence length="208" mass="23624">MNAFPPIPGPAADHPPLWLVLDACVLMSSILRPLLLDLAQTGWFRPVWSERIGQEWRRNAARIWEVEPAVLEEEWASMGRRFPEANAGDVSAYEVGLHYSDPKDRHVVAAGLASRARSARLVRPEVCVLTWNLKDFNRSELRRLDVSVRDPDRQLAAWVDQDRVSLAAALRRLPEYARTLGRDESPAAILRRERLFRTARLLAGDIDS</sequence>
<organism evidence="1 2">
    <name type="scientific">Pigmentiphaga daeguensis</name>
    <dbReference type="NCBI Taxonomy" id="414049"/>
    <lineage>
        <taxon>Bacteria</taxon>
        <taxon>Pseudomonadati</taxon>
        <taxon>Pseudomonadota</taxon>
        <taxon>Betaproteobacteria</taxon>
        <taxon>Burkholderiales</taxon>
        <taxon>Alcaligenaceae</taxon>
        <taxon>Pigmentiphaga</taxon>
    </lineage>
</organism>
<accession>A0ABN1B8M9</accession>
<protein>
    <submittedName>
        <fullName evidence="1">PIN domain-containing protein</fullName>
    </submittedName>
</protein>
<name>A0ABN1B8M9_9BURK</name>
<keyword evidence="2" id="KW-1185">Reference proteome</keyword>
<evidence type="ECO:0000313" key="2">
    <source>
        <dbReference type="Proteomes" id="UP001501706"/>
    </source>
</evidence>
<reference evidence="1 2" key="1">
    <citation type="journal article" date="2019" name="Int. J. Syst. Evol. Microbiol.">
        <title>The Global Catalogue of Microorganisms (GCM) 10K type strain sequencing project: providing services to taxonomists for standard genome sequencing and annotation.</title>
        <authorList>
            <consortium name="The Broad Institute Genomics Platform"/>
            <consortium name="The Broad Institute Genome Sequencing Center for Infectious Disease"/>
            <person name="Wu L."/>
            <person name="Ma J."/>
        </authorList>
    </citation>
    <scope>NUCLEOTIDE SEQUENCE [LARGE SCALE GENOMIC DNA]</scope>
    <source>
        <strain evidence="1 2">JCM 14330</strain>
    </source>
</reference>
<dbReference type="Proteomes" id="UP001501706">
    <property type="component" value="Unassembled WGS sequence"/>
</dbReference>
<comment type="caution">
    <text evidence="1">The sequence shown here is derived from an EMBL/GenBank/DDBJ whole genome shotgun (WGS) entry which is preliminary data.</text>
</comment>
<proteinExistence type="predicted"/>